<name>A0A6L9LG88_9BACT</name>
<dbReference type="InterPro" id="IPR023296">
    <property type="entry name" value="Glyco_hydro_beta-prop_sf"/>
</dbReference>
<keyword evidence="2" id="KW-1185">Reference proteome</keyword>
<dbReference type="PANTHER" id="PTHR35279:SF1">
    <property type="entry name" value="ARABINANASE_LEVANSUCRASE_INVERTASE"/>
    <property type="match status" value="1"/>
</dbReference>
<protein>
    <submittedName>
        <fullName evidence="1">Glycosylase</fullName>
    </submittedName>
</protein>
<sequence length="299" mass="34396">MIGLCSLVISWIPWQAPSVGQNTLPFSTELVTFKPYAKNPVFKGTGDNTWDQKIRERGFILREGNTYHLWYTGYQTTGEQTKYLGYATSGDGLTWTRSKANPIYNQGWVEDMSVVKSGDTYYMFAEGKDDIAHLLTSTDRVHWQEQGELDIRLTNGQPISKGPYGTPAVIKEGETWYLFYERKDQAVWLATSTDLKIWTNVQDDPVLDRGPDEYDRYAVAMNQVIRYKGLFYAYYHASAFADWHEWSMNVAVSKDLIHWEKYSKNPILTGNKSSGIVVNDGKRFRLYTMHPEVNVFLAK</sequence>
<proteinExistence type="predicted"/>
<dbReference type="Proteomes" id="UP000474175">
    <property type="component" value="Unassembled WGS sequence"/>
</dbReference>
<dbReference type="PANTHER" id="PTHR35279">
    <property type="match status" value="1"/>
</dbReference>
<dbReference type="SUPFAM" id="SSF75005">
    <property type="entry name" value="Arabinanase/levansucrase/invertase"/>
    <property type="match status" value="2"/>
</dbReference>
<gene>
    <name evidence="1" type="ORF">GK108_27585</name>
</gene>
<evidence type="ECO:0000313" key="1">
    <source>
        <dbReference type="EMBL" id="NDU98677.1"/>
    </source>
</evidence>
<dbReference type="AlphaFoldDB" id="A0A6L9LG88"/>
<organism evidence="1 2">
    <name type="scientific">Spirosoma terrae</name>
    <dbReference type="NCBI Taxonomy" id="1968276"/>
    <lineage>
        <taxon>Bacteria</taxon>
        <taxon>Pseudomonadati</taxon>
        <taxon>Bacteroidota</taxon>
        <taxon>Cytophagia</taxon>
        <taxon>Cytophagales</taxon>
        <taxon>Cytophagaceae</taxon>
        <taxon>Spirosoma</taxon>
    </lineage>
</organism>
<dbReference type="Gene3D" id="2.115.10.20">
    <property type="entry name" value="Glycosyl hydrolase domain, family 43"/>
    <property type="match status" value="2"/>
</dbReference>
<dbReference type="EMBL" id="JAAFZH010000019">
    <property type="protein sequence ID" value="NDU98677.1"/>
    <property type="molecule type" value="Genomic_DNA"/>
</dbReference>
<comment type="caution">
    <text evidence="1">The sequence shown here is derived from an EMBL/GenBank/DDBJ whole genome shotgun (WGS) entry which is preliminary data.</text>
</comment>
<evidence type="ECO:0000313" key="2">
    <source>
        <dbReference type="Proteomes" id="UP000474175"/>
    </source>
</evidence>
<reference evidence="1 2" key="1">
    <citation type="submission" date="2020-02" db="EMBL/GenBank/DDBJ databases">
        <title>Draft genome sequence of two Spirosoma agri KCTC 52727 and Spirosoma terrae KCTC 52035.</title>
        <authorList>
            <person name="Rojas J."/>
            <person name="Ambika Manirajan B."/>
            <person name="Suarez C."/>
            <person name="Ratering S."/>
            <person name="Schnell S."/>
        </authorList>
    </citation>
    <scope>NUCLEOTIDE SEQUENCE [LARGE SCALE GENOMIC DNA]</scope>
    <source>
        <strain evidence="1 2">KCTC 52035</strain>
    </source>
</reference>
<accession>A0A6L9LG88</accession>